<keyword evidence="2" id="KW-0805">Transcription regulation</keyword>
<dbReference type="GO" id="GO:0046872">
    <property type="term" value="F:metal ion binding"/>
    <property type="evidence" value="ECO:0007669"/>
    <property type="project" value="UniProtKB-KW"/>
</dbReference>
<dbReference type="InterPro" id="IPR013700">
    <property type="entry name" value="AflR"/>
</dbReference>
<keyword evidence="5" id="KW-0539">Nucleus</keyword>
<evidence type="ECO:0000256" key="3">
    <source>
        <dbReference type="ARBA" id="ARBA00023125"/>
    </source>
</evidence>
<comment type="caution">
    <text evidence="7">The sequence shown here is derived from an EMBL/GenBank/DDBJ whole genome shotgun (WGS) entry which is preliminary data.</text>
</comment>
<name>A0AAD6GJ80_9EURO</name>
<evidence type="ECO:0000313" key="8">
    <source>
        <dbReference type="Proteomes" id="UP001220324"/>
    </source>
</evidence>
<dbReference type="AlphaFoldDB" id="A0AAD6GJ80"/>
<dbReference type="GO" id="GO:0006355">
    <property type="term" value="P:regulation of DNA-templated transcription"/>
    <property type="evidence" value="ECO:0007669"/>
    <property type="project" value="InterPro"/>
</dbReference>
<evidence type="ECO:0000256" key="1">
    <source>
        <dbReference type="ARBA" id="ARBA00022723"/>
    </source>
</evidence>
<feature type="domain" description="Aflatoxin regulatory protein" evidence="6">
    <location>
        <begin position="163"/>
        <end position="260"/>
    </location>
</feature>
<dbReference type="Proteomes" id="UP001220324">
    <property type="component" value="Unassembled WGS sequence"/>
</dbReference>
<keyword evidence="8" id="KW-1185">Reference proteome</keyword>
<organism evidence="7 8">
    <name type="scientific">Penicillium frequentans</name>
    <dbReference type="NCBI Taxonomy" id="3151616"/>
    <lineage>
        <taxon>Eukaryota</taxon>
        <taxon>Fungi</taxon>
        <taxon>Dikarya</taxon>
        <taxon>Ascomycota</taxon>
        <taxon>Pezizomycotina</taxon>
        <taxon>Eurotiomycetes</taxon>
        <taxon>Eurotiomycetidae</taxon>
        <taxon>Eurotiales</taxon>
        <taxon>Aspergillaceae</taxon>
        <taxon>Penicillium</taxon>
    </lineage>
</organism>
<evidence type="ECO:0000259" key="6">
    <source>
        <dbReference type="Pfam" id="PF08493"/>
    </source>
</evidence>
<keyword evidence="3" id="KW-0238">DNA-binding</keyword>
<reference evidence="7 8" key="1">
    <citation type="journal article" date="2023" name="IMA Fungus">
        <title>Comparative genomic study of the Penicillium genus elucidates a diverse pangenome and 15 lateral gene transfer events.</title>
        <authorList>
            <person name="Petersen C."/>
            <person name="Sorensen T."/>
            <person name="Nielsen M.R."/>
            <person name="Sondergaard T.E."/>
            <person name="Sorensen J.L."/>
            <person name="Fitzpatrick D.A."/>
            <person name="Frisvad J.C."/>
            <person name="Nielsen K.L."/>
        </authorList>
    </citation>
    <scope>NUCLEOTIDE SEQUENCE [LARGE SCALE GENOMIC DNA]</scope>
    <source>
        <strain evidence="7 8">IBT 35679</strain>
    </source>
</reference>
<dbReference type="Pfam" id="PF08493">
    <property type="entry name" value="AflR"/>
    <property type="match status" value="1"/>
</dbReference>
<protein>
    <recommendedName>
        <fullName evidence="6">Aflatoxin regulatory protein domain-containing protein</fullName>
    </recommendedName>
</protein>
<evidence type="ECO:0000256" key="5">
    <source>
        <dbReference type="ARBA" id="ARBA00023242"/>
    </source>
</evidence>
<dbReference type="GO" id="GO:0003677">
    <property type="term" value="F:DNA binding"/>
    <property type="evidence" value="ECO:0007669"/>
    <property type="project" value="UniProtKB-KW"/>
</dbReference>
<gene>
    <name evidence="7" type="ORF">N7494_001706</name>
</gene>
<dbReference type="EMBL" id="JAQIZZ010000002">
    <property type="protein sequence ID" value="KAJ5552328.1"/>
    <property type="molecule type" value="Genomic_DNA"/>
</dbReference>
<dbReference type="GO" id="GO:0045122">
    <property type="term" value="P:aflatoxin biosynthetic process"/>
    <property type="evidence" value="ECO:0007669"/>
    <property type="project" value="InterPro"/>
</dbReference>
<proteinExistence type="predicted"/>
<keyword evidence="1" id="KW-0479">Metal-binding</keyword>
<dbReference type="GO" id="GO:0005634">
    <property type="term" value="C:nucleus"/>
    <property type="evidence" value="ECO:0007669"/>
    <property type="project" value="InterPro"/>
</dbReference>
<accession>A0AAD6GJ80</accession>
<evidence type="ECO:0000256" key="4">
    <source>
        <dbReference type="ARBA" id="ARBA00023163"/>
    </source>
</evidence>
<sequence length="364" mass="39992">METDPFDMRPSKDWESLPTTLSGNIEYWGTALQYTAPAQPLHSHVESIAREDLFPDPSFDVDPNDEFNPGLYPSQSAITPSFQISTAAGSCMDFRLGSEHPENPMLDYFALPGYFSDNHNNQHQAFESLYNSDLCFENSLHTPILTPPPTATSTASCLAENRTPCIITATHYLRTLHTRQNNCLYQQISTGQEINEPEAPRMSGSVLKCNKEAGMSVCSMLQCACAFRPQNQLLIASICSQLVVWYRAMIRACFSRPGSGPSGQSVPGEPALPEKVIHEAVTIGDHLVDNPALGQNIQAQVILGELGHLQRLVDTLSVRIRQTGMDAGADSSSVGLPRIAHDRLVTHLSKEIQAVKNDLIMALR</sequence>
<evidence type="ECO:0000313" key="7">
    <source>
        <dbReference type="EMBL" id="KAJ5552328.1"/>
    </source>
</evidence>
<evidence type="ECO:0000256" key="2">
    <source>
        <dbReference type="ARBA" id="ARBA00023015"/>
    </source>
</evidence>
<keyword evidence="4" id="KW-0804">Transcription</keyword>